<comment type="similarity">
    <text evidence="2">Belongs to the uracil-DNA glycosylase (UDG) superfamily. Type 4 (UDGa) family.</text>
</comment>
<evidence type="ECO:0000313" key="14">
    <source>
        <dbReference type="Proteomes" id="UP000277457"/>
    </source>
</evidence>
<dbReference type="AlphaFoldDB" id="A0A662D2W7"/>
<dbReference type="InterPro" id="IPR051536">
    <property type="entry name" value="UDG_Type-4/5"/>
</dbReference>
<keyword evidence="6" id="KW-0479">Metal-binding</keyword>
<sequence>MRNKYYQDYLDIVKSFRQYLEKRQKRGAKEGKISLEDEDPQKLLQAIFRSVQNCRRCPLYKYRTNPVLGRGNPRARLMLVGEAPGKEEDLQGKPFVGAAGKLLRESLRKAGILEKEIYIANVLKCRPPGNRDPAPEEIKACLPFLKQQIKIINPEVICALGKFATQVLLNTKQGITHLRGKSLDYQGGIVLIPTFHPAACIYNPNWQKFFLQDLRLVREKLYKRA</sequence>
<evidence type="ECO:0000256" key="1">
    <source>
        <dbReference type="ARBA" id="ARBA00001400"/>
    </source>
</evidence>
<dbReference type="GO" id="GO:0004844">
    <property type="term" value="F:uracil DNA N-glycosylase activity"/>
    <property type="evidence" value="ECO:0007669"/>
    <property type="project" value="UniProtKB-EC"/>
</dbReference>
<evidence type="ECO:0000256" key="9">
    <source>
        <dbReference type="ARBA" id="ARBA00023004"/>
    </source>
</evidence>
<keyword evidence="8" id="KW-0378">Hydrolase</keyword>
<reference evidence="13 14" key="1">
    <citation type="submission" date="2018-06" db="EMBL/GenBank/DDBJ databases">
        <title>Extensive metabolic versatility and redundancy in microbially diverse, dynamic hydrothermal sediments.</title>
        <authorList>
            <person name="Dombrowski N."/>
            <person name="Teske A."/>
            <person name="Baker B.J."/>
        </authorList>
    </citation>
    <scope>NUCLEOTIDE SEQUENCE [LARGE SCALE GENOMIC DNA]</scope>
    <source>
        <strain evidence="13">B7_G13</strain>
    </source>
</reference>
<feature type="domain" description="Uracil-DNA glycosylase-like" evidence="12">
    <location>
        <begin position="68"/>
        <end position="215"/>
    </location>
</feature>
<evidence type="ECO:0000256" key="11">
    <source>
        <dbReference type="ARBA" id="ARBA00023204"/>
    </source>
</evidence>
<dbReference type="GO" id="GO:0006281">
    <property type="term" value="P:DNA repair"/>
    <property type="evidence" value="ECO:0007669"/>
    <property type="project" value="UniProtKB-KW"/>
</dbReference>
<evidence type="ECO:0000313" key="13">
    <source>
        <dbReference type="EMBL" id="RLE06656.1"/>
    </source>
</evidence>
<dbReference type="EMBL" id="QMPY01000163">
    <property type="protein sequence ID" value="RLE06656.1"/>
    <property type="molecule type" value="Genomic_DNA"/>
</dbReference>
<dbReference type="SMART" id="SM00987">
    <property type="entry name" value="UreE_C"/>
    <property type="match status" value="1"/>
</dbReference>
<keyword evidence="9" id="KW-0408">Iron</keyword>
<comment type="caution">
    <text evidence="13">The sequence shown here is derived from an EMBL/GenBank/DDBJ whole genome shotgun (WGS) entry which is preliminary data.</text>
</comment>
<keyword evidence="5" id="KW-0004">4Fe-4S</keyword>
<evidence type="ECO:0000256" key="5">
    <source>
        <dbReference type="ARBA" id="ARBA00022485"/>
    </source>
</evidence>
<dbReference type="Pfam" id="PF03167">
    <property type="entry name" value="UDG"/>
    <property type="match status" value="1"/>
</dbReference>
<name>A0A662D2W7_UNCAE</name>
<evidence type="ECO:0000256" key="2">
    <source>
        <dbReference type="ARBA" id="ARBA00006521"/>
    </source>
</evidence>
<keyword evidence="11" id="KW-0234">DNA repair</keyword>
<dbReference type="InterPro" id="IPR005122">
    <property type="entry name" value="Uracil-DNA_glycosylase-like"/>
</dbReference>
<dbReference type="Proteomes" id="UP000277457">
    <property type="component" value="Unassembled WGS sequence"/>
</dbReference>
<evidence type="ECO:0000256" key="10">
    <source>
        <dbReference type="ARBA" id="ARBA00023014"/>
    </source>
</evidence>
<dbReference type="PANTHER" id="PTHR33693:SF1">
    <property type="entry name" value="TYPE-4 URACIL-DNA GLYCOSYLASE"/>
    <property type="match status" value="1"/>
</dbReference>
<proteinExistence type="inferred from homology"/>
<keyword evidence="7" id="KW-0227">DNA damage</keyword>
<dbReference type="EC" id="3.2.2.27" evidence="3"/>
<dbReference type="Gene3D" id="3.40.470.10">
    <property type="entry name" value="Uracil-DNA glycosylase-like domain"/>
    <property type="match status" value="1"/>
</dbReference>
<accession>A0A662D2W7</accession>
<dbReference type="CDD" id="cd10030">
    <property type="entry name" value="UDG-F4_TTUDGA_SPO1dp_like"/>
    <property type="match status" value="1"/>
</dbReference>
<dbReference type="InterPro" id="IPR036895">
    <property type="entry name" value="Uracil-DNA_glycosylase-like_sf"/>
</dbReference>
<evidence type="ECO:0000259" key="12">
    <source>
        <dbReference type="SMART" id="SM00986"/>
    </source>
</evidence>
<evidence type="ECO:0000256" key="4">
    <source>
        <dbReference type="ARBA" id="ARBA00019403"/>
    </source>
</evidence>
<comment type="catalytic activity">
    <reaction evidence="1">
        <text>Hydrolyzes single-stranded DNA or mismatched double-stranded DNA and polynucleotides, releasing free uracil.</text>
        <dbReference type="EC" id="3.2.2.27"/>
    </reaction>
</comment>
<dbReference type="InterPro" id="IPR005273">
    <property type="entry name" value="Ura-DNA_glyco_family4"/>
</dbReference>
<organism evidence="13 14">
    <name type="scientific">Aerophobetes bacterium</name>
    <dbReference type="NCBI Taxonomy" id="2030807"/>
    <lineage>
        <taxon>Bacteria</taxon>
        <taxon>Candidatus Aerophobota</taxon>
    </lineage>
</organism>
<evidence type="ECO:0000256" key="6">
    <source>
        <dbReference type="ARBA" id="ARBA00022723"/>
    </source>
</evidence>
<gene>
    <name evidence="13" type="ORF">DRZ78_04335</name>
</gene>
<dbReference type="GO" id="GO:0046872">
    <property type="term" value="F:metal ion binding"/>
    <property type="evidence" value="ECO:0007669"/>
    <property type="project" value="UniProtKB-KW"/>
</dbReference>
<keyword evidence="10" id="KW-0411">Iron-sulfur</keyword>
<dbReference type="PANTHER" id="PTHR33693">
    <property type="entry name" value="TYPE-5 URACIL-DNA GLYCOSYLASE"/>
    <property type="match status" value="1"/>
</dbReference>
<evidence type="ECO:0000256" key="3">
    <source>
        <dbReference type="ARBA" id="ARBA00012030"/>
    </source>
</evidence>
<evidence type="ECO:0000256" key="7">
    <source>
        <dbReference type="ARBA" id="ARBA00022763"/>
    </source>
</evidence>
<dbReference type="GO" id="GO:0051539">
    <property type="term" value="F:4 iron, 4 sulfur cluster binding"/>
    <property type="evidence" value="ECO:0007669"/>
    <property type="project" value="UniProtKB-KW"/>
</dbReference>
<protein>
    <recommendedName>
        <fullName evidence="4">Type-4 uracil-DNA glycosylase</fullName>
        <ecNumber evidence="3">3.2.2.27</ecNumber>
    </recommendedName>
</protein>
<dbReference type="SMART" id="SM00986">
    <property type="entry name" value="UDG"/>
    <property type="match status" value="1"/>
</dbReference>
<dbReference type="SUPFAM" id="SSF52141">
    <property type="entry name" value="Uracil-DNA glycosylase-like"/>
    <property type="match status" value="1"/>
</dbReference>
<evidence type="ECO:0000256" key="8">
    <source>
        <dbReference type="ARBA" id="ARBA00022801"/>
    </source>
</evidence>
<dbReference type="NCBIfam" id="TIGR00758">
    <property type="entry name" value="UDG_fam4"/>
    <property type="match status" value="1"/>
</dbReference>